<dbReference type="GO" id="GO:0009813">
    <property type="term" value="P:flavonoid biosynthetic process"/>
    <property type="evidence" value="ECO:0007669"/>
    <property type="project" value="UniProtKB-KW"/>
</dbReference>
<name>A0A6A4LLW6_9ERIC</name>
<dbReference type="Proteomes" id="UP000428333">
    <property type="component" value="Linkage Group LG04"/>
</dbReference>
<dbReference type="Pfam" id="PF00201">
    <property type="entry name" value="UDPGT"/>
    <property type="match status" value="1"/>
</dbReference>
<dbReference type="AlphaFoldDB" id="A0A6A4LLW6"/>
<sequence length="620" mass="66903">MSTPDHVGGSSSSGGAHILVFPYPEPGHIIALIDLTRLLLTRGLTVTVLVTPNHLPLLQPLLSSTSIHPLVLSPPETPPNTNNTSSIPGIVSHVCRYGALYEPILHWFNSHPSPPVAILSDFFLGWTHHLAANLGLPRLVFWASGALTASLSNHMWRDLPKISDPANQNSTISFPGIPNSPTFPWWQMSHIFRYFKEGDKDYEIFRDGMVANTKSWGLVFNSFTELERVYIDHLKRDLGHNRVWAVGPLLPPLDDVAGPANRGGSSSAPTDELMAWLDSKPGDSVVYICFGSRVVLTSKQVEVLAVALECSGVHFIWCVKKSGRGDAEGDAGFIPDGFEDRVAGRGFLIRGWAPQVTILRHRAVGAFVTHCGWNSVLEGLAAGVLMLTWPRGADQFTNAKLLVDQLGVGFRVCEGGEQNVPNLDELTRLLAESVGGNRAEREGVVRLHEEAWNAPPLTVSKTLLAVHGATAATAAGAVVLTGVAVGSEALGRTSQLLLVAWALVLTNRAGPHDSTFGVPFVRASVPGSVPAAYSGSPPASHPGYVEPASGSPEPARPIGLGWAWAEPEGSGRVARQREAVVRRKAMRKVVRIFMTLRSCVKCDEVKRDSVRNIYEGEKSI</sequence>
<dbReference type="FunFam" id="3.40.50.2000:FF:000064">
    <property type="entry name" value="Glycosyltransferase"/>
    <property type="match status" value="1"/>
</dbReference>
<dbReference type="PANTHER" id="PTHR48047">
    <property type="entry name" value="GLYCOSYLTRANSFERASE"/>
    <property type="match status" value="1"/>
</dbReference>
<feature type="non-terminal residue" evidence="4">
    <location>
        <position position="1"/>
    </location>
</feature>
<dbReference type="GO" id="GO:0035251">
    <property type="term" value="F:UDP-glucosyltransferase activity"/>
    <property type="evidence" value="ECO:0007669"/>
    <property type="project" value="TreeGrafter"/>
</dbReference>
<evidence type="ECO:0000313" key="5">
    <source>
        <dbReference type="Proteomes" id="UP000428333"/>
    </source>
</evidence>
<comment type="caution">
    <text evidence="4">The sequence shown here is derived from an EMBL/GenBank/DDBJ whole genome shotgun (WGS) entry which is preliminary data.</text>
</comment>
<evidence type="ECO:0000256" key="1">
    <source>
        <dbReference type="ARBA" id="ARBA00009995"/>
    </source>
</evidence>
<evidence type="ECO:0008006" key="6">
    <source>
        <dbReference type="Google" id="ProtNLM"/>
    </source>
</evidence>
<protein>
    <recommendedName>
        <fullName evidence="6">UDP-glycosyltransferases domain-containing protein</fullName>
    </recommendedName>
</protein>
<dbReference type="CDD" id="cd03784">
    <property type="entry name" value="GT1_Gtf-like"/>
    <property type="match status" value="1"/>
</dbReference>
<keyword evidence="5" id="KW-1185">Reference proteome</keyword>
<evidence type="ECO:0000256" key="2">
    <source>
        <dbReference type="ARBA" id="ARBA00022679"/>
    </source>
</evidence>
<proteinExistence type="inferred from homology"/>
<keyword evidence="3" id="KW-0284">Flavonoid biosynthesis</keyword>
<dbReference type="InterPro" id="IPR002213">
    <property type="entry name" value="UDP_glucos_trans"/>
</dbReference>
<dbReference type="OrthoDB" id="5835829at2759"/>
<gene>
    <name evidence="4" type="ORF">C3L33_06275</name>
</gene>
<dbReference type="EMBL" id="QEFC01000937">
    <property type="protein sequence ID" value="KAE9461816.1"/>
    <property type="molecule type" value="Genomic_DNA"/>
</dbReference>
<dbReference type="SUPFAM" id="SSF53756">
    <property type="entry name" value="UDP-Glycosyltransferase/glycogen phosphorylase"/>
    <property type="match status" value="1"/>
</dbReference>
<keyword evidence="2" id="KW-0808">Transferase</keyword>
<organism evidence="4 5">
    <name type="scientific">Rhododendron williamsianum</name>
    <dbReference type="NCBI Taxonomy" id="262921"/>
    <lineage>
        <taxon>Eukaryota</taxon>
        <taxon>Viridiplantae</taxon>
        <taxon>Streptophyta</taxon>
        <taxon>Embryophyta</taxon>
        <taxon>Tracheophyta</taxon>
        <taxon>Spermatophyta</taxon>
        <taxon>Magnoliopsida</taxon>
        <taxon>eudicotyledons</taxon>
        <taxon>Gunneridae</taxon>
        <taxon>Pentapetalae</taxon>
        <taxon>asterids</taxon>
        <taxon>Ericales</taxon>
        <taxon>Ericaceae</taxon>
        <taxon>Ericoideae</taxon>
        <taxon>Rhodoreae</taxon>
        <taxon>Rhododendron</taxon>
    </lineage>
</organism>
<accession>A0A6A4LLW6</accession>
<reference evidence="4 5" key="1">
    <citation type="journal article" date="2019" name="Genome Biol. Evol.">
        <title>The Rhododendron genome and chromosomal organization provide insight into shared whole-genome duplications across the heath family (Ericaceae).</title>
        <authorList>
            <person name="Soza V.L."/>
            <person name="Lindsley D."/>
            <person name="Waalkes A."/>
            <person name="Ramage E."/>
            <person name="Patwardhan R.P."/>
            <person name="Burton J.N."/>
            <person name="Adey A."/>
            <person name="Kumar A."/>
            <person name="Qiu R."/>
            <person name="Shendure J."/>
            <person name="Hall B."/>
        </authorList>
    </citation>
    <scope>NUCLEOTIDE SEQUENCE [LARGE SCALE GENOMIC DNA]</scope>
    <source>
        <strain evidence="4">RSF 1966-606</strain>
    </source>
</reference>
<evidence type="ECO:0000256" key="3">
    <source>
        <dbReference type="ARBA" id="ARBA00023241"/>
    </source>
</evidence>
<comment type="similarity">
    <text evidence="1">Belongs to the UDP-glycosyltransferase family.</text>
</comment>
<dbReference type="PANTHER" id="PTHR48047:SF118">
    <property type="entry name" value="HEXOSYLTRANSFERASE-RELATED"/>
    <property type="match status" value="1"/>
</dbReference>
<evidence type="ECO:0000313" key="4">
    <source>
        <dbReference type="EMBL" id="KAE9461816.1"/>
    </source>
</evidence>
<dbReference type="Gene3D" id="3.40.50.2000">
    <property type="entry name" value="Glycogen Phosphorylase B"/>
    <property type="match status" value="2"/>
</dbReference>